<dbReference type="GO" id="GO:0004096">
    <property type="term" value="F:catalase activity"/>
    <property type="evidence" value="ECO:0007669"/>
    <property type="project" value="InterPro"/>
</dbReference>
<evidence type="ECO:0000256" key="4">
    <source>
        <dbReference type="ARBA" id="ARBA00022723"/>
    </source>
</evidence>
<evidence type="ECO:0000256" key="3">
    <source>
        <dbReference type="ARBA" id="ARBA00022617"/>
    </source>
</evidence>
<dbReference type="SMART" id="SM01060">
    <property type="entry name" value="Catalase"/>
    <property type="match status" value="1"/>
</dbReference>
<dbReference type="GO" id="GO:0020037">
    <property type="term" value="F:heme binding"/>
    <property type="evidence" value="ECO:0007669"/>
    <property type="project" value="InterPro"/>
</dbReference>
<evidence type="ECO:0000256" key="5">
    <source>
        <dbReference type="ARBA" id="ARBA00023002"/>
    </source>
</evidence>
<dbReference type="GO" id="GO:0005739">
    <property type="term" value="C:mitochondrion"/>
    <property type="evidence" value="ECO:0007669"/>
    <property type="project" value="TreeGrafter"/>
</dbReference>
<dbReference type="Proteomes" id="UP001303473">
    <property type="component" value="Unassembled WGS sequence"/>
</dbReference>
<dbReference type="PIRSF" id="PIRSF038928">
    <property type="entry name" value="Catalase_clade1-3"/>
    <property type="match status" value="1"/>
</dbReference>
<dbReference type="GO" id="GO:0042542">
    <property type="term" value="P:response to hydrogen peroxide"/>
    <property type="evidence" value="ECO:0007669"/>
    <property type="project" value="TreeGrafter"/>
</dbReference>
<gene>
    <name evidence="9" type="ORF">QBC46DRAFT_425688</name>
</gene>
<evidence type="ECO:0000256" key="2">
    <source>
        <dbReference type="ARBA" id="ARBA00022559"/>
    </source>
</evidence>
<accession>A0AAN6S674</accession>
<dbReference type="PANTHER" id="PTHR11465">
    <property type="entry name" value="CATALASE"/>
    <property type="match status" value="1"/>
</dbReference>
<feature type="binding site" description="axial binding residue" evidence="7">
    <location>
        <position position="363"/>
    </location>
    <ligand>
        <name>heme</name>
        <dbReference type="ChEBI" id="CHEBI:30413"/>
    </ligand>
    <ligandPart>
        <name>Fe</name>
        <dbReference type="ChEBI" id="CHEBI:18248"/>
    </ligandPart>
</feature>
<dbReference type="Pfam" id="PF00199">
    <property type="entry name" value="Catalase"/>
    <property type="match status" value="1"/>
</dbReference>
<protein>
    <submittedName>
        <fullName evidence="9">Catalase-like domain-containing protein</fullName>
    </submittedName>
</protein>
<dbReference type="GO" id="GO:0042744">
    <property type="term" value="P:hydrogen peroxide catabolic process"/>
    <property type="evidence" value="ECO:0007669"/>
    <property type="project" value="TreeGrafter"/>
</dbReference>
<dbReference type="AlphaFoldDB" id="A0AAN6S674"/>
<reference evidence="10" key="1">
    <citation type="journal article" date="2023" name="Mol. Phylogenet. Evol.">
        <title>Genome-scale phylogeny and comparative genomics of the fungal order Sordariales.</title>
        <authorList>
            <person name="Hensen N."/>
            <person name="Bonometti L."/>
            <person name="Westerberg I."/>
            <person name="Brannstrom I.O."/>
            <person name="Guillou S."/>
            <person name="Cros-Aarteil S."/>
            <person name="Calhoun S."/>
            <person name="Haridas S."/>
            <person name="Kuo A."/>
            <person name="Mondo S."/>
            <person name="Pangilinan J."/>
            <person name="Riley R."/>
            <person name="LaButti K."/>
            <person name="Andreopoulos B."/>
            <person name="Lipzen A."/>
            <person name="Chen C."/>
            <person name="Yan M."/>
            <person name="Daum C."/>
            <person name="Ng V."/>
            <person name="Clum A."/>
            <person name="Steindorff A."/>
            <person name="Ohm R.A."/>
            <person name="Martin F."/>
            <person name="Silar P."/>
            <person name="Natvig D.O."/>
            <person name="Lalanne C."/>
            <person name="Gautier V."/>
            <person name="Ament-Velasquez S.L."/>
            <person name="Kruys A."/>
            <person name="Hutchinson M.I."/>
            <person name="Powell A.J."/>
            <person name="Barry K."/>
            <person name="Miller A.N."/>
            <person name="Grigoriev I.V."/>
            <person name="Debuchy R."/>
            <person name="Gladieux P."/>
            <person name="Hiltunen Thoren M."/>
            <person name="Johannesson H."/>
        </authorList>
    </citation>
    <scope>NUCLEOTIDE SEQUENCE [LARGE SCALE GENOMIC DNA]</scope>
    <source>
        <strain evidence="10">CBS 340.73</strain>
    </source>
</reference>
<dbReference type="PRINTS" id="PR00067">
    <property type="entry name" value="CATALASE"/>
</dbReference>
<dbReference type="GO" id="GO:0005777">
    <property type="term" value="C:peroxisome"/>
    <property type="evidence" value="ECO:0007669"/>
    <property type="project" value="TreeGrafter"/>
</dbReference>
<comment type="caution">
    <text evidence="9">The sequence shown here is derived from an EMBL/GenBank/DDBJ whole genome shotgun (WGS) entry which is preliminary data.</text>
</comment>
<evidence type="ECO:0000256" key="6">
    <source>
        <dbReference type="ARBA" id="ARBA00023004"/>
    </source>
</evidence>
<dbReference type="PANTHER" id="PTHR11465:SF9">
    <property type="entry name" value="CATALASE"/>
    <property type="match status" value="1"/>
</dbReference>
<keyword evidence="3 7" id="KW-0349">Heme</keyword>
<keyword evidence="4 7" id="KW-0479">Metal-binding</keyword>
<proteinExistence type="inferred from homology"/>
<keyword evidence="2" id="KW-0575">Peroxidase</keyword>
<keyword evidence="6 7" id="KW-0408">Iron</keyword>
<dbReference type="InterPro" id="IPR020835">
    <property type="entry name" value="Catalase_sf"/>
</dbReference>
<evidence type="ECO:0000313" key="10">
    <source>
        <dbReference type="Proteomes" id="UP001303473"/>
    </source>
</evidence>
<dbReference type="EMBL" id="MU853772">
    <property type="protein sequence ID" value="KAK3942602.1"/>
    <property type="molecule type" value="Genomic_DNA"/>
</dbReference>
<comment type="cofactor">
    <cofactor evidence="7">
        <name>heme</name>
        <dbReference type="ChEBI" id="CHEBI:30413"/>
    </cofactor>
</comment>
<feature type="domain" description="Catalase core" evidence="8">
    <location>
        <begin position="7"/>
        <end position="421"/>
    </location>
</feature>
<dbReference type="GO" id="GO:0046872">
    <property type="term" value="F:metal ion binding"/>
    <property type="evidence" value="ECO:0007669"/>
    <property type="project" value="UniProtKB-KW"/>
</dbReference>
<dbReference type="InterPro" id="IPR024711">
    <property type="entry name" value="Catalase_clade1/3"/>
</dbReference>
<dbReference type="InterPro" id="IPR011614">
    <property type="entry name" value="Catalase_core"/>
</dbReference>
<evidence type="ECO:0000259" key="8">
    <source>
        <dbReference type="SMART" id="SM01060"/>
    </source>
</evidence>
<dbReference type="InterPro" id="IPR018028">
    <property type="entry name" value="Catalase"/>
</dbReference>
<evidence type="ECO:0000256" key="1">
    <source>
        <dbReference type="ARBA" id="ARBA00005329"/>
    </source>
</evidence>
<keyword evidence="5" id="KW-0560">Oxidoreductase</keyword>
<dbReference type="Gene3D" id="2.40.180.10">
    <property type="entry name" value="Catalase core domain"/>
    <property type="match status" value="1"/>
</dbReference>
<evidence type="ECO:0000256" key="7">
    <source>
        <dbReference type="PIRSR" id="PIRSR038928-2"/>
    </source>
</evidence>
<dbReference type="PROSITE" id="PS51402">
    <property type="entry name" value="CATALASE_3"/>
    <property type="match status" value="1"/>
</dbReference>
<evidence type="ECO:0000313" key="9">
    <source>
        <dbReference type="EMBL" id="KAK3942602.1"/>
    </source>
</evidence>
<dbReference type="SUPFAM" id="SSF56634">
    <property type="entry name" value="Heme-dependent catalase-like"/>
    <property type="match status" value="1"/>
</dbReference>
<sequence length="504" mass="56663">MTTADPNLLQRCSIRLAQGSLRIGNQLQGVHLIRDINLLETISHVTHERIPERVVHAKGSGAYGTFTVANEANFNIADYTDADFLQQDARTTDLFARFSTVVGERGSADSVRDTRGYAFKLYTKDGNLDWVFFSTPTFPIRDGGKFPSFVHCQKRNPQTGVRDPTTGRTSFMSRNPEAFHTLMYIFSDAGTPRSYNYAMIHSVNTYKFTKIKPPQIGSNDVQEEFHYVKLRFIPKLGVQNLNQAEAERLAGQDPDAYQRDLIQSIAMGQGPGWTVQAQIIDPKDVANYPVNIFDPTKTWPESVTPFRTFGSIDLNSIPDDFFEQVEQASFNPANVVPGWDVSPDPNTNFTYQQKVLQTRLFAYGSAARYRLGINNQQLPVNSARKNASPYNPTKRDGAGYVNSLLPRVQPNYFPAQGAPPRVLPQDVNIAAADLDQWSGGVIAYKSTVVDDDYTQPREVWESYKAAGTDETFVENVAMSLKNADFDVRQQTYGKFSWVRDFLHE</sequence>
<comment type="similarity">
    <text evidence="1">Belongs to the catalase family.</text>
</comment>
<name>A0AAN6S674_9PEZI</name>
<organism evidence="9 10">
    <name type="scientific">Diplogelasinospora grovesii</name>
    <dbReference type="NCBI Taxonomy" id="303347"/>
    <lineage>
        <taxon>Eukaryota</taxon>
        <taxon>Fungi</taxon>
        <taxon>Dikarya</taxon>
        <taxon>Ascomycota</taxon>
        <taxon>Pezizomycotina</taxon>
        <taxon>Sordariomycetes</taxon>
        <taxon>Sordariomycetidae</taxon>
        <taxon>Sordariales</taxon>
        <taxon>Diplogelasinosporaceae</taxon>
        <taxon>Diplogelasinospora</taxon>
    </lineage>
</organism>
<keyword evidence="10" id="KW-1185">Reference proteome</keyword>